<gene>
    <name evidence="1" type="ORF">R2601_04873</name>
</gene>
<organism evidence="1 2">
    <name type="scientific">Salipiger bermudensis (strain DSM 26914 / JCM 13377 / KCTC 12554 / HTCC2601)</name>
    <name type="common">Pelagibaca bermudensis</name>
    <dbReference type="NCBI Taxonomy" id="314265"/>
    <lineage>
        <taxon>Bacteria</taxon>
        <taxon>Pseudomonadati</taxon>
        <taxon>Pseudomonadota</taxon>
        <taxon>Alphaproteobacteria</taxon>
        <taxon>Rhodobacterales</taxon>
        <taxon>Roseobacteraceae</taxon>
        <taxon>Salipiger</taxon>
    </lineage>
</organism>
<reference evidence="1 2" key="1">
    <citation type="journal article" date="2010" name="J. Bacteriol.">
        <title>Genome sequences of Pelagibaca bermudensis HTCC2601T and Maritimibacter alkaliphilus HTCC2654T, the type strains of two marine Roseobacter genera.</title>
        <authorList>
            <person name="Thrash J.C."/>
            <person name="Cho J.C."/>
            <person name="Ferriera S."/>
            <person name="Johnson J."/>
            <person name="Vergin K.L."/>
            <person name="Giovannoni S.J."/>
        </authorList>
    </citation>
    <scope>NUCLEOTIDE SEQUENCE [LARGE SCALE GENOMIC DNA]</scope>
    <source>
        <strain evidence="2">DSM 26914 / JCM 13377 / KCTC 12554 / HTCC2601</strain>
    </source>
</reference>
<keyword evidence="2" id="KW-1185">Reference proteome</keyword>
<dbReference type="HOGENOM" id="CLU_3028198_0_0_5"/>
<dbReference type="Proteomes" id="UP000006230">
    <property type="component" value="Unassembled WGS sequence"/>
</dbReference>
<protein>
    <submittedName>
        <fullName evidence="1">Uncharacterized protein</fullName>
    </submittedName>
</protein>
<proteinExistence type="predicted"/>
<name>Q0FSC9_SALBH</name>
<evidence type="ECO:0000313" key="2">
    <source>
        <dbReference type="Proteomes" id="UP000006230"/>
    </source>
</evidence>
<dbReference type="AlphaFoldDB" id="Q0FSC9"/>
<comment type="caution">
    <text evidence="1">The sequence shown here is derived from an EMBL/GenBank/DDBJ whole genome shotgun (WGS) entry which is preliminary data.</text>
</comment>
<dbReference type="EMBL" id="AATQ01000009">
    <property type="protein sequence ID" value="EAU47072.1"/>
    <property type="molecule type" value="Genomic_DNA"/>
</dbReference>
<evidence type="ECO:0000313" key="1">
    <source>
        <dbReference type="EMBL" id="EAU47072.1"/>
    </source>
</evidence>
<sequence>MPDRALSRKPLLDMPDRFAEGFGVLTRTCASLRHHALSLQLGAVSLRRTVVRIAD</sequence>
<accession>Q0FSC9</accession>